<feature type="region of interest" description="Disordered" evidence="1">
    <location>
        <begin position="87"/>
        <end position="136"/>
    </location>
</feature>
<name>A0ABT1GY69_9NOCA</name>
<dbReference type="EMBL" id="JAMTCG010000002">
    <property type="protein sequence ID" value="MCP2159934.1"/>
    <property type="molecule type" value="Genomic_DNA"/>
</dbReference>
<evidence type="ECO:0008006" key="4">
    <source>
        <dbReference type="Google" id="ProtNLM"/>
    </source>
</evidence>
<dbReference type="Proteomes" id="UP001205740">
    <property type="component" value="Unassembled WGS sequence"/>
</dbReference>
<sequence length="200" mass="20970">MDVEPAHTDDLVYSFGTGDGSVHTWTSPLDRDVSGDGVLDALTLDFDGDGHRDDAMWDSDGDGRADLVVVDADGEYRIYSDTGRGLWDHRVHDVGPAPREPAAEPRAAAAPSPPAAPAAPTTPTAPDGIGLVFPAGSSTTPVRVLVDLDADERADAALVDSDADGVADRWLVRGDPAFADGSGREDEPLRSAVGRRDERG</sequence>
<protein>
    <recommendedName>
        <fullName evidence="4">Pullulanase</fullName>
    </recommendedName>
</protein>
<dbReference type="RefSeq" id="WP_253653521.1">
    <property type="nucleotide sequence ID" value="NZ_BAAAOE010000001.1"/>
</dbReference>
<proteinExistence type="predicted"/>
<evidence type="ECO:0000256" key="1">
    <source>
        <dbReference type="SAM" id="MobiDB-lite"/>
    </source>
</evidence>
<reference evidence="2 3" key="1">
    <citation type="submission" date="2022-06" db="EMBL/GenBank/DDBJ databases">
        <title>Genomic Encyclopedia of Archaeal and Bacterial Type Strains, Phase II (KMG-II): from individual species to whole genera.</title>
        <authorList>
            <person name="Goeker M."/>
        </authorList>
    </citation>
    <scope>NUCLEOTIDE SEQUENCE [LARGE SCALE GENOMIC DNA]</scope>
    <source>
        <strain evidence="2 3">DSM 45037</strain>
    </source>
</reference>
<comment type="caution">
    <text evidence="2">The sequence shown here is derived from an EMBL/GenBank/DDBJ whole genome shotgun (WGS) entry which is preliminary data.</text>
</comment>
<feature type="compositionally biased region" description="Basic and acidic residues" evidence="1">
    <location>
        <begin position="182"/>
        <end position="200"/>
    </location>
</feature>
<evidence type="ECO:0000313" key="2">
    <source>
        <dbReference type="EMBL" id="MCP2159934.1"/>
    </source>
</evidence>
<accession>A0ABT1GY69</accession>
<gene>
    <name evidence="2" type="ORF">LX12_001113</name>
</gene>
<evidence type="ECO:0000313" key="3">
    <source>
        <dbReference type="Proteomes" id="UP001205740"/>
    </source>
</evidence>
<keyword evidence="3" id="KW-1185">Reference proteome</keyword>
<organism evidence="2 3">
    <name type="scientific">Williamsia serinedens</name>
    <dbReference type="NCBI Taxonomy" id="391736"/>
    <lineage>
        <taxon>Bacteria</taxon>
        <taxon>Bacillati</taxon>
        <taxon>Actinomycetota</taxon>
        <taxon>Actinomycetes</taxon>
        <taxon>Mycobacteriales</taxon>
        <taxon>Nocardiaceae</taxon>
        <taxon>Williamsia</taxon>
    </lineage>
</organism>
<feature type="region of interest" description="Disordered" evidence="1">
    <location>
        <begin position="174"/>
        <end position="200"/>
    </location>
</feature>